<dbReference type="PANTHER" id="PTHR46401:SF2">
    <property type="entry name" value="GLYCOSYLTRANSFERASE WBBK-RELATED"/>
    <property type="match status" value="1"/>
</dbReference>
<evidence type="ECO:0000256" key="1">
    <source>
        <dbReference type="ARBA" id="ARBA00022679"/>
    </source>
</evidence>
<gene>
    <name evidence="3" type="ORF">EAJ06_11260</name>
</gene>
<dbReference type="Pfam" id="PF00534">
    <property type="entry name" value="Glycos_transf_1"/>
    <property type="match status" value="1"/>
</dbReference>
<dbReference type="PANTHER" id="PTHR46401">
    <property type="entry name" value="GLYCOSYLTRANSFERASE WBBK-RELATED"/>
    <property type="match status" value="1"/>
</dbReference>
<dbReference type="GO" id="GO:0009103">
    <property type="term" value="P:lipopolysaccharide biosynthetic process"/>
    <property type="evidence" value="ECO:0007669"/>
    <property type="project" value="TreeGrafter"/>
</dbReference>
<sequence length="413" mass="47639">MKLLFVSSLYPTAIKNEFALSSKRGASLQNQVNAFQWAMMEGLVLNELDFKVVSFPALGAYPLHFEKLFVSGAEIMYNGRCYGTSVKYSALVVYKEWDIQRRLKKYVEEWIFQSTSCSNEPMIALVYTSAVMFVEPLVQLKRKYPNLHICCVITDLIDDAMSFDSNRSFFKRIQIAREKKLQKSLYKEIDFFVLLSKAMEEKIPEAVGQNIVIEGIYGRHESPVVENTYRNENLKTILYGGTLQEFSGVNDFVDAFMLLKSENYRLVICGSGFCESHIKESAKKDDRIDYRGTVSREELLLLQRKATLLVNPRKPTEEITRFSFPSKTIEYLVSGTPMLGYKLEGIPAEYYDYFYTVDDLSIQGMANKLEEVLSLSDEERHLMAERAKTFIYQNKTAEYQIGRLLSFLKSKLR</sequence>
<proteinExistence type="predicted"/>
<evidence type="ECO:0000259" key="2">
    <source>
        <dbReference type="Pfam" id="PF00534"/>
    </source>
</evidence>
<keyword evidence="4" id="KW-1185">Reference proteome</keyword>
<keyword evidence="1 3" id="KW-0808">Transferase</keyword>
<comment type="caution">
    <text evidence="3">The sequence shown here is derived from an EMBL/GenBank/DDBJ whole genome shotgun (WGS) entry which is preliminary data.</text>
</comment>
<dbReference type="AlphaFoldDB" id="A0A4Q5HFK7"/>
<dbReference type="Gene3D" id="3.40.50.2000">
    <property type="entry name" value="Glycogen Phosphorylase B"/>
    <property type="match status" value="1"/>
</dbReference>
<dbReference type="Proteomes" id="UP000291191">
    <property type="component" value="Unassembled WGS sequence"/>
</dbReference>
<name>A0A4Q5HFK7_9BACE</name>
<organism evidence="3 4">
    <name type="scientific">Bacteroides intestinalis</name>
    <dbReference type="NCBI Taxonomy" id="329854"/>
    <lineage>
        <taxon>Bacteria</taxon>
        <taxon>Pseudomonadati</taxon>
        <taxon>Bacteroidota</taxon>
        <taxon>Bacteroidia</taxon>
        <taxon>Bacteroidales</taxon>
        <taxon>Bacteroidaceae</taxon>
        <taxon>Bacteroides</taxon>
    </lineage>
</organism>
<accession>A0A4Q5HFK7</accession>
<dbReference type="InterPro" id="IPR001296">
    <property type="entry name" value="Glyco_trans_1"/>
</dbReference>
<dbReference type="SUPFAM" id="SSF53756">
    <property type="entry name" value="UDP-Glycosyltransferase/glycogen phosphorylase"/>
    <property type="match status" value="1"/>
</dbReference>
<dbReference type="RefSeq" id="WP_117692089.1">
    <property type="nucleotide sequence ID" value="NZ_JAQDGM010000025.1"/>
</dbReference>
<evidence type="ECO:0000313" key="3">
    <source>
        <dbReference type="EMBL" id="RYT80131.1"/>
    </source>
</evidence>
<protein>
    <submittedName>
        <fullName evidence="3">Glycosyltransferase</fullName>
    </submittedName>
</protein>
<dbReference type="GO" id="GO:0016757">
    <property type="term" value="F:glycosyltransferase activity"/>
    <property type="evidence" value="ECO:0007669"/>
    <property type="project" value="InterPro"/>
</dbReference>
<reference evidence="3 4" key="1">
    <citation type="journal article" date="2019" name="Science, e1252229">
        <title>Invertible promoters mediate bacterial phase variation, antibiotic resistance, and host adaptation in the gut.</title>
        <authorList>
            <person name="Jiang X."/>
            <person name="Hall A.B."/>
            <person name="Arthur T.D."/>
            <person name="Plichta D.R."/>
            <person name="Covington C.T."/>
            <person name="Poyet M."/>
            <person name="Crothers J."/>
            <person name="Moses P.L."/>
            <person name="Tolonen A.C."/>
            <person name="Vlamakis H."/>
            <person name="Alm E.J."/>
            <person name="Xavier R.J."/>
        </authorList>
    </citation>
    <scope>NUCLEOTIDE SEQUENCE [LARGE SCALE GENOMIC DNA]</scope>
    <source>
        <strain evidence="4">bf_0095</strain>
    </source>
</reference>
<feature type="domain" description="Glycosyl transferase family 1" evidence="2">
    <location>
        <begin position="230"/>
        <end position="388"/>
    </location>
</feature>
<dbReference type="OrthoDB" id="9790710at2"/>
<evidence type="ECO:0000313" key="4">
    <source>
        <dbReference type="Proteomes" id="UP000291191"/>
    </source>
</evidence>
<dbReference type="EMBL" id="RCXO01000013">
    <property type="protein sequence ID" value="RYT80131.1"/>
    <property type="molecule type" value="Genomic_DNA"/>
</dbReference>